<name>A0ABQ9I169_9NEOP</name>
<dbReference type="EMBL" id="JARBHB010000003">
    <property type="protein sequence ID" value="KAJ8890381.1"/>
    <property type="molecule type" value="Genomic_DNA"/>
</dbReference>
<proteinExistence type="predicted"/>
<dbReference type="Proteomes" id="UP001159363">
    <property type="component" value="Chromosome 3"/>
</dbReference>
<sequence>MQSVVDFDVPNLGKLQASFKQHLDFILDSAPDAQNIGILTTSVGEKGAEVFNTLSLIDESKYDVIPAFEEY</sequence>
<comment type="caution">
    <text evidence="1">The sequence shown here is derived from an EMBL/GenBank/DDBJ whole genome shotgun (WGS) entry which is preliminary data.</text>
</comment>
<keyword evidence="2" id="KW-1185">Reference proteome</keyword>
<organism evidence="1 2">
    <name type="scientific">Dryococelus australis</name>
    <dbReference type="NCBI Taxonomy" id="614101"/>
    <lineage>
        <taxon>Eukaryota</taxon>
        <taxon>Metazoa</taxon>
        <taxon>Ecdysozoa</taxon>
        <taxon>Arthropoda</taxon>
        <taxon>Hexapoda</taxon>
        <taxon>Insecta</taxon>
        <taxon>Pterygota</taxon>
        <taxon>Neoptera</taxon>
        <taxon>Polyneoptera</taxon>
        <taxon>Phasmatodea</taxon>
        <taxon>Verophasmatodea</taxon>
        <taxon>Anareolatae</taxon>
        <taxon>Phasmatidae</taxon>
        <taxon>Eurycanthinae</taxon>
        <taxon>Dryococelus</taxon>
    </lineage>
</organism>
<gene>
    <name evidence="1" type="ORF">PR048_009889</name>
</gene>
<reference evidence="1 2" key="1">
    <citation type="submission" date="2023-02" db="EMBL/GenBank/DDBJ databases">
        <title>LHISI_Scaffold_Assembly.</title>
        <authorList>
            <person name="Stuart O.P."/>
            <person name="Cleave R."/>
            <person name="Magrath M.J.L."/>
            <person name="Mikheyev A.S."/>
        </authorList>
    </citation>
    <scope>NUCLEOTIDE SEQUENCE [LARGE SCALE GENOMIC DNA]</scope>
    <source>
        <strain evidence="1">Daus_M_001</strain>
        <tissue evidence="1">Leg muscle</tissue>
    </source>
</reference>
<protein>
    <submittedName>
        <fullName evidence="1">Uncharacterized protein</fullName>
    </submittedName>
</protein>
<evidence type="ECO:0000313" key="2">
    <source>
        <dbReference type="Proteomes" id="UP001159363"/>
    </source>
</evidence>
<evidence type="ECO:0000313" key="1">
    <source>
        <dbReference type="EMBL" id="KAJ8890381.1"/>
    </source>
</evidence>
<accession>A0ABQ9I169</accession>